<keyword evidence="9" id="KW-0010">Activator</keyword>
<comment type="function">
    <text evidence="13">Transcriptional regulator that controls a genetic switch in male development. It is necessary and sufficient for initiating male sex determination by directing the development of supporting cell precursors (pre-Sertoli cells) as Sertoli rather than granulosa cells. Involved in different aspects of gene regulation including promoter activation or repression. Binds to the DNA consensus sequence 5'-[AT]AACAA[AT]-3'. SRY HMG box recognizes DNA by partial intercalation in the minor groove and promotes DNA bending. Also involved in pre-mRNA splicing. In male adult brain involved in the maintenance of motor functions of dopaminergic neurons.</text>
</comment>
<keyword evidence="10" id="KW-0804">Transcription</keyword>
<dbReference type="GO" id="GO:0007548">
    <property type="term" value="P:sex differentiation"/>
    <property type="evidence" value="ECO:0007669"/>
    <property type="project" value="UniProtKB-KW"/>
</dbReference>
<evidence type="ECO:0000256" key="6">
    <source>
        <dbReference type="ARBA" id="ARBA00022928"/>
    </source>
</evidence>
<dbReference type="CDD" id="cd22004">
    <property type="entry name" value="HMG-box_SOX"/>
    <property type="match status" value="1"/>
</dbReference>
<dbReference type="Proteomes" id="UP000095280">
    <property type="component" value="Unplaced"/>
</dbReference>
<evidence type="ECO:0000313" key="18">
    <source>
        <dbReference type="WBParaSite" id="maker-uti_cns_0000279-snap-gene-0.4-mRNA-1"/>
    </source>
</evidence>
<sequence length="188" mass="22152">MASLDFSEYLWDRPSTSASSVDGSTPAVVATAGRRRRRNHIPRPMNPFMVWARAERKQLSKANPDVHNVELSRLLGDKWKSMSDAEKRPFVLEAERLKRQHLTDHPGYKYQPRRKKKSQQQQKQQQQQQQQQQHLTELKERRFEQPQSEPEQQSNWAPTGWNSTGGYSYHCSCSCCCYWQQAQQHRCH</sequence>
<dbReference type="PROSITE" id="PS50118">
    <property type="entry name" value="HMG_BOX_2"/>
    <property type="match status" value="1"/>
</dbReference>
<name>A0A1I8FXC1_9PLAT</name>
<keyword evidence="11 14" id="KW-0539">Nucleus</keyword>
<dbReference type="PANTHER" id="PTHR10270">
    <property type="entry name" value="SOX TRANSCRIPTION FACTOR"/>
    <property type="match status" value="1"/>
</dbReference>
<evidence type="ECO:0000256" key="2">
    <source>
        <dbReference type="ARBA" id="ARBA00005998"/>
    </source>
</evidence>
<keyword evidence="6" id="KW-0726">Sexual differentiation</keyword>
<dbReference type="SUPFAM" id="SSF47095">
    <property type="entry name" value="HMG-box"/>
    <property type="match status" value="1"/>
</dbReference>
<dbReference type="Pfam" id="PF00505">
    <property type="entry name" value="HMG_box"/>
    <property type="match status" value="1"/>
</dbReference>
<evidence type="ECO:0000256" key="12">
    <source>
        <dbReference type="ARBA" id="ARBA00032498"/>
    </source>
</evidence>
<keyword evidence="5" id="KW-0112">Calmodulin-binding</keyword>
<evidence type="ECO:0000256" key="3">
    <source>
        <dbReference type="ARBA" id="ARBA00019052"/>
    </source>
</evidence>
<evidence type="ECO:0000256" key="11">
    <source>
        <dbReference type="ARBA" id="ARBA00023242"/>
    </source>
</evidence>
<dbReference type="InterPro" id="IPR009071">
    <property type="entry name" value="HMG_box_dom"/>
</dbReference>
<dbReference type="SMART" id="SM00398">
    <property type="entry name" value="HMG"/>
    <property type="match status" value="1"/>
</dbReference>
<evidence type="ECO:0000256" key="10">
    <source>
        <dbReference type="ARBA" id="ARBA00023163"/>
    </source>
</evidence>
<dbReference type="InterPro" id="IPR036910">
    <property type="entry name" value="HMG_box_dom_sf"/>
</dbReference>
<reference evidence="18" key="1">
    <citation type="submission" date="2016-11" db="UniProtKB">
        <authorList>
            <consortium name="WormBaseParasite"/>
        </authorList>
    </citation>
    <scope>IDENTIFICATION</scope>
</reference>
<evidence type="ECO:0000256" key="15">
    <source>
        <dbReference type="SAM" id="MobiDB-lite"/>
    </source>
</evidence>
<proteinExistence type="inferred from homology"/>
<keyword evidence="4" id="KW-0221">Differentiation</keyword>
<dbReference type="GO" id="GO:0030154">
    <property type="term" value="P:cell differentiation"/>
    <property type="evidence" value="ECO:0007669"/>
    <property type="project" value="UniProtKB-KW"/>
</dbReference>
<accession>A0A1I8FXC1</accession>
<dbReference type="Gene3D" id="1.10.30.10">
    <property type="entry name" value="High mobility group box domain"/>
    <property type="match status" value="1"/>
</dbReference>
<comment type="subcellular location">
    <subcellularLocation>
        <location evidence="1">Nucleus speckle</location>
    </subcellularLocation>
</comment>
<feature type="DNA-binding region" description="HMG box" evidence="14">
    <location>
        <begin position="41"/>
        <end position="109"/>
    </location>
</feature>
<dbReference type="WBParaSite" id="maker-uti_cns_0000279-snap-gene-0.4-mRNA-1">
    <property type="protein sequence ID" value="maker-uti_cns_0000279-snap-gene-0.4-mRNA-1"/>
    <property type="gene ID" value="maker-uti_cns_0000279-snap-gene-0.4"/>
</dbReference>
<dbReference type="GO" id="GO:0016607">
    <property type="term" value="C:nuclear speck"/>
    <property type="evidence" value="ECO:0007669"/>
    <property type="project" value="UniProtKB-SubCell"/>
</dbReference>
<evidence type="ECO:0000256" key="7">
    <source>
        <dbReference type="ARBA" id="ARBA00023015"/>
    </source>
</evidence>
<evidence type="ECO:0000256" key="9">
    <source>
        <dbReference type="ARBA" id="ARBA00023159"/>
    </source>
</evidence>
<evidence type="ECO:0000256" key="14">
    <source>
        <dbReference type="PROSITE-ProRule" id="PRU00267"/>
    </source>
</evidence>
<dbReference type="AlphaFoldDB" id="A0A1I8FXC1"/>
<keyword evidence="7" id="KW-0805">Transcription regulation</keyword>
<dbReference type="InterPro" id="IPR050140">
    <property type="entry name" value="SRY-related_HMG-box_TF-like"/>
</dbReference>
<dbReference type="GO" id="GO:0000978">
    <property type="term" value="F:RNA polymerase II cis-regulatory region sequence-specific DNA binding"/>
    <property type="evidence" value="ECO:0007669"/>
    <property type="project" value="TreeGrafter"/>
</dbReference>
<comment type="similarity">
    <text evidence="2">Belongs to the SRY family.</text>
</comment>
<evidence type="ECO:0000313" key="17">
    <source>
        <dbReference type="Proteomes" id="UP000095280"/>
    </source>
</evidence>
<feature type="domain" description="HMG box" evidence="16">
    <location>
        <begin position="41"/>
        <end position="109"/>
    </location>
</feature>
<protein>
    <recommendedName>
        <fullName evidence="3">Sex-determining region Y protein</fullName>
    </recommendedName>
    <alternativeName>
        <fullName evidence="12">Testis-determining factor</fullName>
    </alternativeName>
</protein>
<dbReference type="GO" id="GO:0001228">
    <property type="term" value="F:DNA-binding transcription activator activity, RNA polymerase II-specific"/>
    <property type="evidence" value="ECO:0007669"/>
    <property type="project" value="TreeGrafter"/>
</dbReference>
<evidence type="ECO:0000259" key="16">
    <source>
        <dbReference type="PROSITE" id="PS50118"/>
    </source>
</evidence>
<evidence type="ECO:0000256" key="13">
    <source>
        <dbReference type="ARBA" id="ARBA00045821"/>
    </source>
</evidence>
<feature type="compositionally biased region" description="Low complexity" evidence="15">
    <location>
        <begin position="145"/>
        <end position="154"/>
    </location>
</feature>
<dbReference type="FunFam" id="1.10.30.10:FF:000003">
    <property type="entry name" value="Putative transcription factor SOX-6"/>
    <property type="match status" value="1"/>
</dbReference>
<evidence type="ECO:0000256" key="1">
    <source>
        <dbReference type="ARBA" id="ARBA00004324"/>
    </source>
</evidence>
<feature type="compositionally biased region" description="Basic and acidic residues" evidence="15">
    <location>
        <begin position="94"/>
        <end position="107"/>
    </location>
</feature>
<organism evidence="17 18">
    <name type="scientific">Macrostomum lignano</name>
    <dbReference type="NCBI Taxonomy" id="282301"/>
    <lineage>
        <taxon>Eukaryota</taxon>
        <taxon>Metazoa</taxon>
        <taxon>Spiralia</taxon>
        <taxon>Lophotrochozoa</taxon>
        <taxon>Platyhelminthes</taxon>
        <taxon>Rhabditophora</taxon>
        <taxon>Macrostomorpha</taxon>
        <taxon>Macrostomida</taxon>
        <taxon>Macrostomidae</taxon>
        <taxon>Macrostomum</taxon>
    </lineage>
</organism>
<feature type="compositionally biased region" description="Low complexity" evidence="15">
    <location>
        <begin position="119"/>
        <end position="133"/>
    </location>
</feature>
<evidence type="ECO:0000256" key="5">
    <source>
        <dbReference type="ARBA" id="ARBA00022860"/>
    </source>
</evidence>
<evidence type="ECO:0000256" key="8">
    <source>
        <dbReference type="ARBA" id="ARBA00023125"/>
    </source>
</evidence>
<evidence type="ECO:0000256" key="4">
    <source>
        <dbReference type="ARBA" id="ARBA00022782"/>
    </source>
</evidence>
<keyword evidence="17" id="KW-1185">Reference proteome</keyword>
<keyword evidence="8 14" id="KW-0238">DNA-binding</keyword>
<dbReference type="GO" id="GO:0005516">
    <property type="term" value="F:calmodulin binding"/>
    <property type="evidence" value="ECO:0007669"/>
    <property type="project" value="UniProtKB-KW"/>
</dbReference>
<dbReference type="PANTHER" id="PTHR10270:SF161">
    <property type="entry name" value="SEX-DETERMINING REGION Y PROTEIN"/>
    <property type="match status" value="1"/>
</dbReference>
<feature type="region of interest" description="Disordered" evidence="15">
    <location>
        <begin position="94"/>
        <end position="159"/>
    </location>
</feature>